<protein>
    <submittedName>
        <fullName evidence="1">Uncharacterized protein</fullName>
    </submittedName>
</protein>
<gene>
    <name evidence="1" type="ORF">METZ01_LOCUS120071</name>
</gene>
<proteinExistence type="predicted"/>
<dbReference type="AlphaFoldDB" id="A0A381XSN2"/>
<reference evidence="1" key="1">
    <citation type="submission" date="2018-05" db="EMBL/GenBank/DDBJ databases">
        <authorList>
            <person name="Lanie J.A."/>
            <person name="Ng W.-L."/>
            <person name="Kazmierczak K.M."/>
            <person name="Andrzejewski T.M."/>
            <person name="Davidsen T.M."/>
            <person name="Wayne K.J."/>
            <person name="Tettelin H."/>
            <person name="Glass J.I."/>
            <person name="Rusch D."/>
            <person name="Podicherti R."/>
            <person name="Tsui H.-C.T."/>
            <person name="Winkler M.E."/>
        </authorList>
    </citation>
    <scope>NUCLEOTIDE SEQUENCE</scope>
</reference>
<feature type="non-terminal residue" evidence="1">
    <location>
        <position position="1"/>
    </location>
</feature>
<organism evidence="1">
    <name type="scientific">marine metagenome</name>
    <dbReference type="NCBI Taxonomy" id="408172"/>
    <lineage>
        <taxon>unclassified sequences</taxon>
        <taxon>metagenomes</taxon>
        <taxon>ecological metagenomes</taxon>
    </lineage>
</organism>
<dbReference type="EMBL" id="UINC01016073">
    <property type="protein sequence ID" value="SVA67217.1"/>
    <property type="molecule type" value="Genomic_DNA"/>
</dbReference>
<evidence type="ECO:0000313" key="1">
    <source>
        <dbReference type="EMBL" id="SVA67217.1"/>
    </source>
</evidence>
<accession>A0A381XSN2</accession>
<name>A0A381XSN2_9ZZZZ</name>
<sequence>KIIMGPKGFDPLTIGLEVQHSIHAELWAQESKNHLVY</sequence>